<dbReference type="PANTHER" id="PTHR47941">
    <property type="entry name" value="PENTATRICOPEPTIDE REPEAT-CONTAINING PROTEIN 3, MITOCHONDRIAL"/>
    <property type="match status" value="1"/>
</dbReference>
<name>A0A8S0RYK9_OLEEU</name>
<proteinExistence type="inferred from homology"/>
<dbReference type="Gene3D" id="1.25.40.10">
    <property type="entry name" value="Tetratricopeptide repeat domain"/>
    <property type="match status" value="1"/>
</dbReference>
<evidence type="ECO:0000256" key="2">
    <source>
        <dbReference type="ARBA" id="ARBA00022737"/>
    </source>
</evidence>
<evidence type="ECO:0000313" key="4">
    <source>
        <dbReference type="EMBL" id="CAA2984199.1"/>
    </source>
</evidence>
<keyword evidence="5" id="KW-1185">Reference proteome</keyword>
<dbReference type="Gramene" id="OE9A036232T1">
    <property type="protein sequence ID" value="OE9A036232C1"/>
    <property type="gene ID" value="OE9A036232"/>
</dbReference>
<evidence type="ECO:0008006" key="6">
    <source>
        <dbReference type="Google" id="ProtNLM"/>
    </source>
</evidence>
<dbReference type="PROSITE" id="PS51375">
    <property type="entry name" value="PPR"/>
    <property type="match status" value="1"/>
</dbReference>
<dbReference type="OrthoDB" id="185373at2759"/>
<comment type="caution">
    <text evidence="4">The sequence shown here is derived from an EMBL/GenBank/DDBJ whole genome shotgun (WGS) entry which is preliminary data.</text>
</comment>
<protein>
    <recommendedName>
        <fullName evidence="6">Pentatricopeptide repeat-containing protein</fullName>
    </recommendedName>
</protein>
<evidence type="ECO:0000256" key="1">
    <source>
        <dbReference type="ARBA" id="ARBA00007626"/>
    </source>
</evidence>
<dbReference type="EMBL" id="CACTIH010003755">
    <property type="protein sequence ID" value="CAA2984199.1"/>
    <property type="molecule type" value="Genomic_DNA"/>
</dbReference>
<organism evidence="4 5">
    <name type="scientific">Olea europaea subsp. europaea</name>
    <dbReference type="NCBI Taxonomy" id="158383"/>
    <lineage>
        <taxon>Eukaryota</taxon>
        <taxon>Viridiplantae</taxon>
        <taxon>Streptophyta</taxon>
        <taxon>Embryophyta</taxon>
        <taxon>Tracheophyta</taxon>
        <taxon>Spermatophyta</taxon>
        <taxon>Magnoliopsida</taxon>
        <taxon>eudicotyledons</taxon>
        <taxon>Gunneridae</taxon>
        <taxon>Pentapetalae</taxon>
        <taxon>asterids</taxon>
        <taxon>lamiids</taxon>
        <taxon>Lamiales</taxon>
        <taxon>Oleaceae</taxon>
        <taxon>Oleeae</taxon>
        <taxon>Olea</taxon>
    </lineage>
</organism>
<evidence type="ECO:0000313" key="5">
    <source>
        <dbReference type="Proteomes" id="UP000594638"/>
    </source>
</evidence>
<accession>A0A8S0RYK9</accession>
<gene>
    <name evidence="4" type="ORF">OLEA9_A036232</name>
</gene>
<dbReference type="Proteomes" id="UP000594638">
    <property type="component" value="Unassembled WGS sequence"/>
</dbReference>
<sequence>MGSAAALFDKMEKRNIEQDNVTYHTMVSGLIISKGNDGVSELYQKMIEKKFLPKTRTVVLLMKFFWLYSCGRVQQAFECSKQMLERGCLMSELVFQMLERLLLSSSDGRVGLIARARALDKEVKNIVPPSRECAI</sequence>
<keyword evidence="2" id="KW-0677">Repeat</keyword>
<dbReference type="InterPro" id="IPR011990">
    <property type="entry name" value="TPR-like_helical_dom_sf"/>
</dbReference>
<feature type="repeat" description="PPR" evidence="3">
    <location>
        <begin position="19"/>
        <end position="53"/>
    </location>
</feature>
<reference evidence="4 5" key="1">
    <citation type="submission" date="2019-12" db="EMBL/GenBank/DDBJ databases">
        <authorList>
            <person name="Alioto T."/>
            <person name="Alioto T."/>
            <person name="Gomez Garrido J."/>
        </authorList>
    </citation>
    <scope>NUCLEOTIDE SEQUENCE [LARGE SCALE GENOMIC DNA]</scope>
</reference>
<dbReference type="AlphaFoldDB" id="A0A8S0RYK9"/>
<comment type="similarity">
    <text evidence="1">Belongs to the PPR family. P subfamily.</text>
</comment>
<dbReference type="InterPro" id="IPR002885">
    <property type="entry name" value="PPR_rpt"/>
</dbReference>
<evidence type="ECO:0000256" key="3">
    <source>
        <dbReference type="PROSITE-ProRule" id="PRU00708"/>
    </source>
</evidence>